<evidence type="ECO:0000313" key="5">
    <source>
        <dbReference type="EMBL" id="KEZ92409.1"/>
    </source>
</evidence>
<evidence type="ECO:0000313" key="2">
    <source>
        <dbReference type="EMBL" id="GAK74814.1"/>
    </source>
</evidence>
<keyword evidence="1" id="KW-1133">Transmembrane helix</keyword>
<dbReference type="Pfam" id="PF19868">
    <property type="entry name" value="DUF6341"/>
    <property type="match status" value="1"/>
</dbReference>
<evidence type="ECO:0000313" key="11">
    <source>
        <dbReference type="Proteomes" id="UP000239997"/>
    </source>
</evidence>
<dbReference type="Proteomes" id="UP000028980">
    <property type="component" value="Unassembled WGS sequence"/>
</dbReference>
<reference evidence="8 9" key="1">
    <citation type="journal article" date="2014" name="Genome Announc.">
        <title>Draft Genome Sequences of Marine Flavobacterium Nonlabens Strains NR17, NR24, NR27, NR32, NR33, and Ara13.</title>
        <authorList>
            <person name="Nakanishi M."/>
            <person name="Meirelles P."/>
            <person name="Suzuki R."/>
            <person name="Takatani N."/>
            <person name="Mino S."/>
            <person name="Suda W."/>
            <person name="Oshima K."/>
            <person name="Hattori M."/>
            <person name="Ohkuma M."/>
            <person name="Hosokawa M."/>
            <person name="Miyashita K."/>
            <person name="Thompson F.L."/>
            <person name="Niwa A."/>
            <person name="Sawabe T."/>
            <person name="Sawabe T."/>
        </authorList>
    </citation>
    <scope>NUCLEOTIDE SEQUENCE [LARGE SCALE GENOMIC DNA]</scope>
    <source>
        <strain evidence="4">JCM 19275</strain>
        <strain evidence="2">JCM 19296</strain>
        <strain evidence="3">JCM 19314</strain>
        <strain evidence="10">JCM19275</strain>
        <strain evidence="8">JCM19296</strain>
        <strain evidence="9">JCM19314</strain>
    </source>
</reference>
<evidence type="ECO:0000313" key="3">
    <source>
        <dbReference type="EMBL" id="GAK98686.1"/>
    </source>
</evidence>
<proteinExistence type="predicted"/>
<organism evidence="2 8">
    <name type="scientific">Nonlabens ulvanivorans</name>
    <name type="common">Persicivirga ulvanivorans</name>
    <dbReference type="NCBI Taxonomy" id="906888"/>
    <lineage>
        <taxon>Bacteria</taxon>
        <taxon>Pseudomonadati</taxon>
        <taxon>Bacteroidota</taxon>
        <taxon>Flavobacteriia</taxon>
        <taxon>Flavobacteriales</taxon>
        <taxon>Flavobacteriaceae</taxon>
        <taxon>Nonlabens</taxon>
    </lineage>
</organism>
<feature type="transmembrane region" description="Helical" evidence="1">
    <location>
        <begin position="31"/>
        <end position="53"/>
    </location>
</feature>
<dbReference type="eggNOG" id="ENOG50330VJ">
    <property type="taxonomic scope" value="Bacteria"/>
</dbReference>
<evidence type="ECO:0000313" key="8">
    <source>
        <dbReference type="Proteomes" id="UP000028980"/>
    </source>
</evidence>
<dbReference type="STRING" id="906888.JCM19298_2967"/>
<dbReference type="AlphaFoldDB" id="A0A081D7B8"/>
<evidence type="ECO:0000313" key="7">
    <source>
        <dbReference type="Proteomes" id="UP000028531"/>
    </source>
</evidence>
<evidence type="ECO:0000256" key="1">
    <source>
        <dbReference type="SAM" id="Phobius"/>
    </source>
</evidence>
<dbReference type="EMBL" id="JPJI01000032">
    <property type="protein sequence ID" value="KEZ92409.1"/>
    <property type="molecule type" value="Genomic_DNA"/>
</dbReference>
<dbReference type="OrthoDB" id="1467828at2"/>
<dbReference type="Proteomes" id="UP000028531">
    <property type="component" value="Unassembled WGS sequence"/>
</dbReference>
<comment type="caution">
    <text evidence="2">The sequence shown here is derived from an EMBL/GenBank/DDBJ whole genome shotgun (WGS) entry which is preliminary data.</text>
</comment>
<dbReference type="EMBL" id="BBLG01000001">
    <property type="protein sequence ID" value="GAK74814.1"/>
    <property type="molecule type" value="Genomic_DNA"/>
</dbReference>
<protein>
    <submittedName>
        <fullName evidence="5">Uracil phosphoribosyltransferase</fullName>
    </submittedName>
</protein>
<dbReference type="RefSeq" id="WP_036583203.1">
    <property type="nucleotide sequence ID" value="NZ_CP136694.1"/>
</dbReference>
<dbReference type="GO" id="GO:0016757">
    <property type="term" value="F:glycosyltransferase activity"/>
    <property type="evidence" value="ECO:0007669"/>
    <property type="project" value="UniProtKB-KW"/>
</dbReference>
<dbReference type="Proteomes" id="UP000029647">
    <property type="component" value="Unassembled WGS sequence"/>
</dbReference>
<accession>A0A081D7B8</accession>
<gene>
    <name evidence="5" type="ORF">IL45_09665</name>
    <name evidence="4" type="ORF">JCM19275_2830</name>
    <name evidence="2" type="ORF">JCM19296_392</name>
    <name evidence="3" type="ORF">JCM19314_2717</name>
    <name evidence="6" type="ORF">LY02_00460</name>
</gene>
<evidence type="ECO:0000313" key="9">
    <source>
        <dbReference type="Proteomes" id="UP000029226"/>
    </source>
</evidence>
<evidence type="ECO:0000313" key="6">
    <source>
        <dbReference type="EMBL" id="PRX15245.1"/>
    </source>
</evidence>
<evidence type="ECO:0000313" key="4">
    <source>
        <dbReference type="EMBL" id="GAL73983.1"/>
    </source>
</evidence>
<keyword evidence="5" id="KW-0808">Transferase</keyword>
<reference evidence="5 7" key="2">
    <citation type="submission" date="2014-07" db="EMBL/GenBank/DDBJ databases">
        <title>Draft genome sequence of Nonlabens ulvanivorans, an ulvan degrading bacterium.</title>
        <authorList>
            <person name="Kopel M."/>
            <person name="Helbert W."/>
            <person name="Henrissat B."/>
            <person name="Doniger T."/>
            <person name="Banin E."/>
        </authorList>
    </citation>
    <scope>NUCLEOTIDE SEQUENCE [LARGE SCALE GENOMIC DNA]</scope>
    <source>
        <strain evidence="5 7">PLR</strain>
    </source>
</reference>
<dbReference type="EMBL" id="PVNA01000001">
    <property type="protein sequence ID" value="PRX15245.1"/>
    <property type="molecule type" value="Genomic_DNA"/>
</dbReference>
<keyword evidence="5" id="KW-0328">Glycosyltransferase</keyword>
<dbReference type="EMBL" id="BBMM01000001">
    <property type="protein sequence ID" value="GAK98686.1"/>
    <property type="molecule type" value="Genomic_DNA"/>
</dbReference>
<keyword evidence="11" id="KW-1185">Reference proteome</keyword>
<dbReference type="Proteomes" id="UP000239997">
    <property type="component" value="Unassembled WGS sequence"/>
</dbReference>
<dbReference type="GeneID" id="90596149"/>
<name>A0A081D7B8_NONUL</name>
<reference evidence="6 11" key="3">
    <citation type="submission" date="2018-03" db="EMBL/GenBank/DDBJ databases">
        <title>Genomic Encyclopedia of Archaeal and Bacterial Type Strains, Phase II (KMG-II): from individual species to whole genera.</title>
        <authorList>
            <person name="Goeker M."/>
        </authorList>
    </citation>
    <scope>NUCLEOTIDE SEQUENCE [LARGE SCALE GENOMIC DNA]</scope>
    <source>
        <strain evidence="6 11">DSM 22727</strain>
    </source>
</reference>
<sequence>MKEFFEGIAYFFEEILLAPFSALAELELENWWLANTVSWICIAILIVALGYWIKQLRIFEANGEEDHTQTAHSFLGKNQK</sequence>
<dbReference type="EMBL" id="BBNT01000001">
    <property type="protein sequence ID" value="GAL73983.1"/>
    <property type="molecule type" value="Genomic_DNA"/>
</dbReference>
<evidence type="ECO:0000313" key="10">
    <source>
        <dbReference type="Proteomes" id="UP000029647"/>
    </source>
</evidence>
<keyword evidence="1" id="KW-0812">Transmembrane</keyword>
<keyword evidence="1" id="KW-0472">Membrane</keyword>
<dbReference type="InterPro" id="IPR045922">
    <property type="entry name" value="DUF6341"/>
</dbReference>
<dbReference type="Proteomes" id="UP000029226">
    <property type="component" value="Unassembled WGS sequence"/>
</dbReference>